<dbReference type="Pfam" id="PF02515">
    <property type="entry name" value="CoA_transf_3"/>
    <property type="match status" value="1"/>
</dbReference>
<protein>
    <submittedName>
        <fullName evidence="2">CaiB/BaiF CoA transferase family protein</fullName>
    </submittedName>
</protein>
<name>A0AB39YMH8_9MICC</name>
<accession>A0AB39YMH8</accession>
<proteinExistence type="predicted"/>
<reference evidence="2" key="1">
    <citation type="submission" date="2024-07" db="EMBL/GenBank/DDBJ databases">
        <authorList>
            <person name="Li J."/>
            <person name="Wei H."/>
            <person name="Ma J."/>
        </authorList>
    </citation>
    <scope>NUCLEOTIDE SEQUENCE</scope>
    <source>
        <strain evidence="2">AMU7</strain>
    </source>
</reference>
<organism evidence="2">
    <name type="scientific">Paenarthrobacter sp. AMU7</name>
    <dbReference type="NCBI Taxonomy" id="3162492"/>
    <lineage>
        <taxon>Bacteria</taxon>
        <taxon>Bacillati</taxon>
        <taxon>Actinomycetota</taxon>
        <taxon>Actinomycetes</taxon>
        <taxon>Micrococcales</taxon>
        <taxon>Micrococcaceae</taxon>
        <taxon>Paenarthrobacter</taxon>
    </lineage>
</organism>
<dbReference type="InterPro" id="IPR003673">
    <property type="entry name" value="CoA-Trfase_fam_III"/>
</dbReference>
<dbReference type="SUPFAM" id="SSF89796">
    <property type="entry name" value="CoA-transferase family III (CaiB/BaiF)"/>
    <property type="match status" value="1"/>
</dbReference>
<gene>
    <name evidence="2" type="ORF">ABQM86_17795</name>
</gene>
<dbReference type="GO" id="GO:0008410">
    <property type="term" value="F:CoA-transferase activity"/>
    <property type="evidence" value="ECO:0007669"/>
    <property type="project" value="TreeGrafter"/>
</dbReference>
<dbReference type="AlphaFoldDB" id="A0AB39YMH8"/>
<sequence length="415" mass="43666">MLKPLRGITVIDLSRALAGPYCTALLADMGARIIKVESVNGGDTARQWPPFQDGHSLYFDSVNRNKASVCLDFYSVEGREILSGLIADADVLVENFKPGTLEKMGFTASRLEELNPGLVVGSVTGFGNTGPLKDDAGLDQVVQGMSGLMSVTGPGPGPGPGEAYRVGIPIVDITSGMVCAFGIVSALLGSRNGERPGRVSTSLLETALNLSAFQGQKALSLGEAPTPQGNNHPVIAPYGMFATATESINIAVGSDKQWRAFCGLLGMPTAVEDPRFVTGADRSANRDQLTELIEAALSAKPAAEWVPLISAAGIPCGPIYNYTQALASDQVAALGLVQHSRRRDGSELPLLRGPLSLDGEASEILAPPPLLGEHTAQILMERGMTHDDVTRLEREGRLLCVPASVLVPETMGAQR</sequence>
<evidence type="ECO:0000256" key="1">
    <source>
        <dbReference type="ARBA" id="ARBA00022679"/>
    </source>
</evidence>
<dbReference type="PANTHER" id="PTHR48207">
    <property type="entry name" value="SUCCINATE--HYDROXYMETHYLGLUTARATE COA-TRANSFERASE"/>
    <property type="match status" value="1"/>
</dbReference>
<dbReference type="InterPro" id="IPR044855">
    <property type="entry name" value="CoA-Trfase_III_dom3_sf"/>
</dbReference>
<dbReference type="Gene3D" id="3.30.1540.10">
    <property type="entry name" value="formyl-coa transferase, domain 3"/>
    <property type="match status" value="1"/>
</dbReference>
<dbReference type="EMBL" id="CP165735">
    <property type="protein sequence ID" value="XDV70795.1"/>
    <property type="molecule type" value="Genomic_DNA"/>
</dbReference>
<evidence type="ECO:0000313" key="2">
    <source>
        <dbReference type="EMBL" id="XDV70795.1"/>
    </source>
</evidence>
<keyword evidence="1 2" id="KW-0808">Transferase</keyword>
<dbReference type="Gene3D" id="3.40.50.10540">
    <property type="entry name" value="Crotonobetainyl-coa:carnitine coa-transferase, domain 1"/>
    <property type="match status" value="1"/>
</dbReference>
<dbReference type="RefSeq" id="WP_369745144.1">
    <property type="nucleotide sequence ID" value="NZ_CP165735.1"/>
</dbReference>
<dbReference type="InterPro" id="IPR023606">
    <property type="entry name" value="CoA-Trfase_III_dom_1_sf"/>
</dbReference>
<dbReference type="InterPro" id="IPR050483">
    <property type="entry name" value="CoA-transferase_III_domain"/>
</dbReference>
<dbReference type="PANTHER" id="PTHR48207:SF3">
    <property type="entry name" value="SUCCINATE--HYDROXYMETHYLGLUTARATE COA-TRANSFERASE"/>
    <property type="match status" value="1"/>
</dbReference>